<dbReference type="STRING" id="91360.SAMN05660330_00419"/>
<reference evidence="7 8" key="1">
    <citation type="submission" date="2016-10" db="EMBL/GenBank/DDBJ databases">
        <authorList>
            <person name="de Groot N.N."/>
        </authorList>
    </citation>
    <scope>NUCLEOTIDE SEQUENCE [LARGE SCALE GENOMIC DNA]</scope>
    <source>
        <strain evidence="7 8">DSM 12130</strain>
    </source>
</reference>
<protein>
    <submittedName>
        <fullName evidence="7">Serine/threonine protein kinase</fullName>
    </submittedName>
</protein>
<dbReference type="GO" id="GO:0004674">
    <property type="term" value="F:protein serine/threonine kinase activity"/>
    <property type="evidence" value="ECO:0007669"/>
    <property type="project" value="UniProtKB-KW"/>
</dbReference>
<dbReference type="InterPro" id="IPR008271">
    <property type="entry name" value="Ser/Thr_kinase_AS"/>
</dbReference>
<dbReference type="Pfam" id="PF00069">
    <property type="entry name" value="Pkinase"/>
    <property type="match status" value="1"/>
</dbReference>
<evidence type="ECO:0000259" key="6">
    <source>
        <dbReference type="PROSITE" id="PS50011"/>
    </source>
</evidence>
<feature type="binding site" evidence="5">
    <location>
        <position position="40"/>
    </location>
    <ligand>
        <name>ATP</name>
        <dbReference type="ChEBI" id="CHEBI:30616"/>
    </ligand>
</feature>
<accession>A0A1H0K2V2</accession>
<dbReference type="InterPro" id="IPR011009">
    <property type="entry name" value="Kinase-like_dom_sf"/>
</dbReference>
<dbReference type="CDD" id="cd14014">
    <property type="entry name" value="STKc_PknB_like"/>
    <property type="match status" value="1"/>
</dbReference>
<dbReference type="InterPro" id="IPR017441">
    <property type="entry name" value="Protein_kinase_ATP_BS"/>
</dbReference>
<dbReference type="PANTHER" id="PTHR43289:SF6">
    <property type="entry name" value="SERINE_THREONINE-PROTEIN KINASE NEKL-3"/>
    <property type="match status" value="1"/>
</dbReference>
<dbReference type="SMART" id="SM00220">
    <property type="entry name" value="S_TKc"/>
    <property type="match status" value="1"/>
</dbReference>
<dbReference type="OrthoDB" id="9801841at2"/>
<keyword evidence="7" id="KW-0723">Serine/threonine-protein kinase</keyword>
<name>A0A1H0K2V2_9BACT</name>
<dbReference type="RefSeq" id="WP_092219274.1">
    <property type="nucleotide sequence ID" value="NZ_FNJI01000002.1"/>
</dbReference>
<proteinExistence type="predicted"/>
<keyword evidence="4 5" id="KW-0067">ATP-binding</keyword>
<dbReference type="InterPro" id="IPR000719">
    <property type="entry name" value="Prot_kinase_dom"/>
</dbReference>
<evidence type="ECO:0000256" key="3">
    <source>
        <dbReference type="ARBA" id="ARBA00022777"/>
    </source>
</evidence>
<evidence type="ECO:0000256" key="2">
    <source>
        <dbReference type="ARBA" id="ARBA00022741"/>
    </source>
</evidence>
<dbReference type="InterPro" id="IPR011460">
    <property type="entry name" value="Lcl_C"/>
</dbReference>
<gene>
    <name evidence="7" type="ORF">SAMN05660330_00419</name>
</gene>
<dbReference type="Gene3D" id="1.10.510.10">
    <property type="entry name" value="Transferase(Phosphotransferase) domain 1"/>
    <property type="match status" value="1"/>
</dbReference>
<evidence type="ECO:0000313" key="7">
    <source>
        <dbReference type="EMBL" id="SDO50236.1"/>
    </source>
</evidence>
<evidence type="ECO:0000256" key="4">
    <source>
        <dbReference type="ARBA" id="ARBA00022840"/>
    </source>
</evidence>
<dbReference type="PANTHER" id="PTHR43289">
    <property type="entry name" value="MITOGEN-ACTIVATED PROTEIN KINASE KINASE KINASE 20-RELATED"/>
    <property type="match status" value="1"/>
</dbReference>
<feature type="domain" description="Protein kinase" evidence="6">
    <location>
        <begin position="11"/>
        <end position="272"/>
    </location>
</feature>
<dbReference type="AlphaFoldDB" id="A0A1H0K2V2"/>
<keyword evidence="1" id="KW-0808">Transferase</keyword>
<keyword evidence="2 5" id="KW-0547">Nucleotide-binding</keyword>
<evidence type="ECO:0000256" key="1">
    <source>
        <dbReference type="ARBA" id="ARBA00022679"/>
    </source>
</evidence>
<evidence type="ECO:0000256" key="5">
    <source>
        <dbReference type="PROSITE-ProRule" id="PRU10141"/>
    </source>
</evidence>
<organism evidence="7 8">
    <name type="scientific">Desulforhopalus singaporensis</name>
    <dbReference type="NCBI Taxonomy" id="91360"/>
    <lineage>
        <taxon>Bacteria</taxon>
        <taxon>Pseudomonadati</taxon>
        <taxon>Thermodesulfobacteriota</taxon>
        <taxon>Desulfobulbia</taxon>
        <taxon>Desulfobulbales</taxon>
        <taxon>Desulfocapsaceae</taxon>
        <taxon>Desulforhopalus</taxon>
    </lineage>
</organism>
<sequence>MDHSGRYIGRYQIVGRLGRGGMSSVYKARAPITNRLVALKILQPRDDIFEDLVGKKRLREMFIEEARIMGGLSHGHVAKILDCDEHDGQPFTVMEYFAHSIGAFIGESYKVESPSRMISGAKTRSYILQTLEGLERLHFAGIIHRDIKPYNLMITSDDRIKIIDFGFSRVRGEEKMAIPGIQVGSPYYAAPEQEKNPRTVDGRADIYSLGVLAYRMLTGLLFDYRAPDIPLPSAINGEVDGQWDEFIFRAIARNPDDRFASCQKMRLAAEKLSCPDWPQTKKRADQFLVRTTAPARVRSEGRRVMYKDVRTVLDLDVLLHPLFYTVPQFRIVSPMVAHERTTDLYWQRRGSGFTLDWRQAQEYIDYLNAGSWEGRDSWRLPTMDELRTILSPPFHGAPSSSWPLFDHTVHWLWSCDYCTKKQAWMVDVVESFFERLDRDGVASVCAVSSGTAGA</sequence>
<keyword evidence="3 7" id="KW-0418">Kinase</keyword>
<dbReference type="Pfam" id="PF07603">
    <property type="entry name" value="Lcl_C"/>
    <property type="match status" value="1"/>
</dbReference>
<dbReference type="SUPFAM" id="SSF56112">
    <property type="entry name" value="Protein kinase-like (PK-like)"/>
    <property type="match status" value="1"/>
</dbReference>
<dbReference type="PROSITE" id="PS00108">
    <property type="entry name" value="PROTEIN_KINASE_ST"/>
    <property type="match status" value="1"/>
</dbReference>
<dbReference type="PROSITE" id="PS00107">
    <property type="entry name" value="PROTEIN_KINASE_ATP"/>
    <property type="match status" value="1"/>
</dbReference>
<evidence type="ECO:0000313" key="8">
    <source>
        <dbReference type="Proteomes" id="UP000199073"/>
    </source>
</evidence>
<keyword evidence="8" id="KW-1185">Reference proteome</keyword>
<dbReference type="Gene3D" id="3.30.200.20">
    <property type="entry name" value="Phosphorylase Kinase, domain 1"/>
    <property type="match status" value="1"/>
</dbReference>
<dbReference type="GO" id="GO:0005524">
    <property type="term" value="F:ATP binding"/>
    <property type="evidence" value="ECO:0007669"/>
    <property type="project" value="UniProtKB-UniRule"/>
</dbReference>
<dbReference type="Proteomes" id="UP000199073">
    <property type="component" value="Unassembled WGS sequence"/>
</dbReference>
<dbReference type="EMBL" id="FNJI01000002">
    <property type="protein sequence ID" value="SDO50236.1"/>
    <property type="molecule type" value="Genomic_DNA"/>
</dbReference>
<dbReference type="PROSITE" id="PS50011">
    <property type="entry name" value="PROTEIN_KINASE_DOM"/>
    <property type="match status" value="1"/>
</dbReference>